<keyword evidence="4" id="KW-0378">Hydrolase</keyword>
<dbReference type="InterPro" id="IPR036526">
    <property type="entry name" value="C-N_Hydrolase_sf"/>
</dbReference>
<reference evidence="4" key="1">
    <citation type="submission" date="2021-04" db="EMBL/GenBank/DDBJ databases">
        <title>Oceanospirillales bacteria with DddD are important DMSP degraders in coastal seawater.</title>
        <authorList>
            <person name="Liu J."/>
        </authorList>
    </citation>
    <scope>NUCLEOTIDE SEQUENCE</scope>
    <source>
        <strain evidence="4">GY6</strain>
    </source>
</reference>
<dbReference type="CDD" id="cd07564">
    <property type="entry name" value="nitrilases_CHs"/>
    <property type="match status" value="1"/>
</dbReference>
<feature type="domain" description="CN hydrolase" evidence="3">
    <location>
        <begin position="3"/>
        <end position="274"/>
    </location>
</feature>
<feature type="active site" description="Proton acceptor" evidence="2">
    <location>
        <position position="43"/>
    </location>
</feature>
<organism evidence="4 5">
    <name type="scientific">Amphritea atlantica</name>
    <dbReference type="NCBI Taxonomy" id="355243"/>
    <lineage>
        <taxon>Bacteria</taxon>
        <taxon>Pseudomonadati</taxon>
        <taxon>Pseudomonadota</taxon>
        <taxon>Gammaproteobacteria</taxon>
        <taxon>Oceanospirillales</taxon>
        <taxon>Oceanospirillaceae</taxon>
        <taxon>Amphritea</taxon>
    </lineage>
</organism>
<name>A0ABY5GZB9_9GAMM</name>
<dbReference type="InterPro" id="IPR003010">
    <property type="entry name" value="C-N_Hydrolase"/>
</dbReference>
<comment type="similarity">
    <text evidence="1">Belongs to the carbon-nitrogen hydrolase superfamily. Nitrilase family.</text>
</comment>
<evidence type="ECO:0000256" key="1">
    <source>
        <dbReference type="ARBA" id="ARBA00008129"/>
    </source>
</evidence>
<dbReference type="PANTHER" id="PTHR46044:SF1">
    <property type="entry name" value="CN HYDROLASE DOMAIN-CONTAINING PROTEIN"/>
    <property type="match status" value="1"/>
</dbReference>
<evidence type="ECO:0000313" key="5">
    <source>
        <dbReference type="Proteomes" id="UP001059950"/>
    </source>
</evidence>
<dbReference type="Gene3D" id="3.60.110.10">
    <property type="entry name" value="Carbon-nitrogen hydrolase"/>
    <property type="match status" value="1"/>
</dbReference>
<dbReference type="GO" id="GO:0016787">
    <property type="term" value="F:hydrolase activity"/>
    <property type="evidence" value="ECO:0007669"/>
    <property type="project" value="UniProtKB-KW"/>
</dbReference>
<dbReference type="EMBL" id="CP073344">
    <property type="protein sequence ID" value="UTW04191.1"/>
    <property type="molecule type" value="Genomic_DNA"/>
</dbReference>
<dbReference type="PROSITE" id="PS00920">
    <property type="entry name" value="NITRIL_CHT_1"/>
    <property type="match status" value="1"/>
</dbReference>
<evidence type="ECO:0000259" key="3">
    <source>
        <dbReference type="PROSITE" id="PS50263"/>
    </source>
</evidence>
<protein>
    <submittedName>
        <fullName evidence="4">Carbon-nitrogen hydrolase family protein</fullName>
    </submittedName>
</protein>
<dbReference type="InterPro" id="IPR000132">
    <property type="entry name" value="Nitrilase/CN_hydratase_CS"/>
</dbReference>
<evidence type="ECO:0000313" key="4">
    <source>
        <dbReference type="EMBL" id="UTW04191.1"/>
    </source>
</evidence>
<dbReference type="SUPFAM" id="SSF56317">
    <property type="entry name" value="Carbon-nitrogen hydrolase"/>
    <property type="match status" value="1"/>
</dbReference>
<gene>
    <name evidence="4" type="ORF">KDX31_04015</name>
</gene>
<dbReference type="Proteomes" id="UP001059950">
    <property type="component" value="Chromosome"/>
</dbReference>
<evidence type="ECO:0000256" key="2">
    <source>
        <dbReference type="PROSITE-ProRule" id="PRU10139"/>
    </source>
</evidence>
<dbReference type="InterPro" id="IPR044149">
    <property type="entry name" value="Nitrilases_CHs"/>
</dbReference>
<dbReference type="PANTHER" id="PTHR46044">
    <property type="entry name" value="NITRILASE"/>
    <property type="match status" value="1"/>
</dbReference>
<accession>A0ABY5GZB9</accession>
<dbReference type="Pfam" id="PF00795">
    <property type="entry name" value="CN_hydrolase"/>
    <property type="match status" value="1"/>
</dbReference>
<keyword evidence="5" id="KW-1185">Reference proteome</keyword>
<dbReference type="PROSITE" id="PS50263">
    <property type="entry name" value="CN_HYDROLASE"/>
    <property type="match status" value="1"/>
</dbReference>
<sequence>MDINVAISQKPPVLLDLKASVNKAVETIDEVARQGVQLLVFPEAFLPGYPTWIWRLKPGGDIGLGNTIHNTLRQNSVDITRGDLDPICEAAARHNMVVVIGMNEIDSEFSGSTLFNTVVVIGSDGSLLNRHRKIMPTNPERMVWGFGDASGLQVVDTPVGRIGCLICWENYMPLARYALYAQDIDLYIAPTWDSGDTWIASMNHIAREGGCWVLSTATAMQGSDIPASFPERDRLFQDDEWINPGDAVVVKPFGGVVAGPLHNEKGVLYATIDIDAARDSRKALDVAGHYNRPDIFHLEVDRRAMPPVSFTDNPEK</sequence>
<proteinExistence type="inferred from homology"/>